<protein>
    <recommendedName>
        <fullName evidence="1">N-acetyltransferase domain-containing protein</fullName>
    </recommendedName>
</protein>
<dbReference type="EMBL" id="AKGD01000001">
    <property type="protein sequence ID" value="EIT72036.1"/>
    <property type="molecule type" value="Genomic_DNA"/>
</dbReference>
<feature type="domain" description="N-acetyltransferase" evidence="1">
    <location>
        <begin position="8"/>
        <end position="197"/>
    </location>
</feature>
<evidence type="ECO:0000259" key="1">
    <source>
        <dbReference type="PROSITE" id="PS51186"/>
    </source>
</evidence>
<proteinExistence type="predicted"/>
<organism evidence="2 3">
    <name type="scientific">Hydrocarboniphaga effusa AP103</name>
    <dbReference type="NCBI Taxonomy" id="1172194"/>
    <lineage>
        <taxon>Bacteria</taxon>
        <taxon>Pseudomonadati</taxon>
        <taxon>Pseudomonadota</taxon>
        <taxon>Gammaproteobacteria</taxon>
        <taxon>Nevskiales</taxon>
        <taxon>Nevskiaceae</taxon>
        <taxon>Hydrocarboniphaga</taxon>
    </lineage>
</organism>
<name>I8I5Z6_9GAMM</name>
<evidence type="ECO:0000313" key="3">
    <source>
        <dbReference type="Proteomes" id="UP000003704"/>
    </source>
</evidence>
<gene>
    <name evidence="2" type="ORF">WQQ_21730</name>
</gene>
<dbReference type="GO" id="GO:0016747">
    <property type="term" value="F:acyltransferase activity, transferring groups other than amino-acyl groups"/>
    <property type="evidence" value="ECO:0007669"/>
    <property type="project" value="InterPro"/>
</dbReference>
<dbReference type="STRING" id="1172194.WQQ_21730"/>
<dbReference type="PATRIC" id="fig|1172194.4.peg.2098"/>
<dbReference type="PROSITE" id="PS51186">
    <property type="entry name" value="GNAT"/>
    <property type="match status" value="1"/>
</dbReference>
<dbReference type="RefSeq" id="WP_007185116.1">
    <property type="nucleotide sequence ID" value="NZ_AKGD01000001.1"/>
</dbReference>
<sequence>MALRLQRLAGREIVGHLDELAELRIRVFRDWPYLYEGTREYEAHYLEVYVNCPRSLCVLAWDGDRCVGASTCLPLADALPDMQAPFVTRGMDVSRIDYFGESVLLREYRGQGAGVAFFNEREAHARSLGLALCAFCAVDRDADDPRKPADYVGNDAFWSKRGYRKQPGMQSTFVWPDIGETDNSTKTMTFWMRELTQ</sequence>
<dbReference type="SUPFAM" id="SSF55729">
    <property type="entry name" value="Acyl-CoA N-acyltransferases (Nat)"/>
    <property type="match status" value="1"/>
</dbReference>
<reference evidence="2 3" key="1">
    <citation type="journal article" date="2012" name="J. Bacteriol.">
        <title>Genome Sequence of n-Alkane-Degrading Hydrocarboniphaga effusa Strain AP103T (ATCC BAA-332T).</title>
        <authorList>
            <person name="Chang H.K."/>
            <person name="Zylstra G.J."/>
            <person name="Chae J.C."/>
        </authorList>
    </citation>
    <scope>NUCLEOTIDE SEQUENCE [LARGE SCALE GENOMIC DNA]</scope>
    <source>
        <strain evidence="2 3">AP103</strain>
    </source>
</reference>
<dbReference type="InterPro" id="IPR016181">
    <property type="entry name" value="Acyl_CoA_acyltransferase"/>
</dbReference>
<dbReference type="InterPro" id="IPR000182">
    <property type="entry name" value="GNAT_dom"/>
</dbReference>
<evidence type="ECO:0000313" key="2">
    <source>
        <dbReference type="EMBL" id="EIT72036.1"/>
    </source>
</evidence>
<accession>I8I5Z6</accession>
<keyword evidence="3" id="KW-1185">Reference proteome</keyword>
<comment type="caution">
    <text evidence="2">The sequence shown here is derived from an EMBL/GenBank/DDBJ whole genome shotgun (WGS) entry which is preliminary data.</text>
</comment>
<dbReference type="Gene3D" id="3.40.630.30">
    <property type="match status" value="1"/>
</dbReference>
<dbReference type="Proteomes" id="UP000003704">
    <property type="component" value="Unassembled WGS sequence"/>
</dbReference>
<dbReference type="AlphaFoldDB" id="I8I5Z6"/>